<dbReference type="InterPro" id="IPR036188">
    <property type="entry name" value="FAD/NAD-bd_sf"/>
</dbReference>
<dbReference type="Gene3D" id="3.50.50.60">
    <property type="entry name" value="FAD/NAD(P)-binding domain"/>
    <property type="match status" value="1"/>
</dbReference>
<dbReference type="SUPFAM" id="SSF54373">
    <property type="entry name" value="FAD-linked reductases, C-terminal domain"/>
    <property type="match status" value="1"/>
</dbReference>
<feature type="signal peptide" evidence="6">
    <location>
        <begin position="1"/>
        <end position="28"/>
    </location>
</feature>
<evidence type="ECO:0000256" key="6">
    <source>
        <dbReference type="SAM" id="SignalP"/>
    </source>
</evidence>
<feature type="domain" description="Glucose-methanol-choline oxidoreductase C-terminal" evidence="8">
    <location>
        <begin position="451"/>
        <end position="593"/>
    </location>
</feature>
<proteinExistence type="inferred from homology"/>
<comment type="cofactor">
    <cofactor evidence="1 5">
        <name>FAD</name>
        <dbReference type="ChEBI" id="CHEBI:57692"/>
    </cofactor>
</comment>
<dbReference type="Pfam" id="PF00732">
    <property type="entry name" value="GMC_oxred_N"/>
    <property type="match status" value="1"/>
</dbReference>
<evidence type="ECO:0000256" key="4">
    <source>
        <dbReference type="ARBA" id="ARBA00022827"/>
    </source>
</evidence>
<dbReference type="SUPFAM" id="SSF51905">
    <property type="entry name" value="FAD/NAD(P)-binding domain"/>
    <property type="match status" value="1"/>
</dbReference>
<dbReference type="InterPro" id="IPR012132">
    <property type="entry name" value="GMC_OxRdtase"/>
</dbReference>
<dbReference type="InterPro" id="IPR007867">
    <property type="entry name" value="GMC_OxRtase_C"/>
</dbReference>
<organism evidence="9">
    <name type="scientific">Rhipicephalus appendiculatus</name>
    <name type="common">Brown ear tick</name>
    <dbReference type="NCBI Taxonomy" id="34631"/>
    <lineage>
        <taxon>Eukaryota</taxon>
        <taxon>Metazoa</taxon>
        <taxon>Ecdysozoa</taxon>
        <taxon>Arthropoda</taxon>
        <taxon>Chelicerata</taxon>
        <taxon>Arachnida</taxon>
        <taxon>Acari</taxon>
        <taxon>Parasitiformes</taxon>
        <taxon>Ixodida</taxon>
        <taxon>Ixodoidea</taxon>
        <taxon>Ixodidae</taxon>
        <taxon>Rhipicephalinae</taxon>
        <taxon>Rhipicephalus</taxon>
        <taxon>Rhipicephalus</taxon>
    </lineage>
</organism>
<keyword evidence="3" id="KW-0285">Flavoprotein</keyword>
<evidence type="ECO:0000256" key="3">
    <source>
        <dbReference type="ARBA" id="ARBA00022630"/>
    </source>
</evidence>
<keyword evidence="6" id="KW-0732">Signal</keyword>
<dbReference type="PANTHER" id="PTHR11552:SF147">
    <property type="entry name" value="CHOLINE DEHYDROGENASE, MITOCHONDRIAL"/>
    <property type="match status" value="1"/>
</dbReference>
<evidence type="ECO:0000256" key="2">
    <source>
        <dbReference type="ARBA" id="ARBA00010790"/>
    </source>
</evidence>
<protein>
    <submittedName>
        <fullName evidence="9">Choline dehydrogenase</fullName>
    </submittedName>
</protein>
<feature type="binding site" evidence="5">
    <location>
        <position position="130"/>
    </location>
    <ligand>
        <name>FAD</name>
        <dbReference type="ChEBI" id="CHEBI:57692"/>
    </ligand>
</feature>
<dbReference type="PIRSF" id="PIRSF000137">
    <property type="entry name" value="Alcohol_oxidase"/>
    <property type="match status" value="1"/>
</dbReference>
<dbReference type="InterPro" id="IPR000172">
    <property type="entry name" value="GMC_OxRdtase_N"/>
</dbReference>
<dbReference type="EMBL" id="GEDV01012120">
    <property type="protein sequence ID" value="JAP76437.1"/>
    <property type="molecule type" value="Transcribed_RNA"/>
</dbReference>
<evidence type="ECO:0000259" key="7">
    <source>
        <dbReference type="Pfam" id="PF00732"/>
    </source>
</evidence>
<evidence type="ECO:0000259" key="8">
    <source>
        <dbReference type="Pfam" id="PF05199"/>
    </source>
</evidence>
<feature type="chain" id="PRO_5007284573" evidence="6">
    <location>
        <begin position="29"/>
        <end position="616"/>
    </location>
</feature>
<dbReference type="GO" id="GO:0050660">
    <property type="term" value="F:flavin adenine dinucleotide binding"/>
    <property type="evidence" value="ECO:0007669"/>
    <property type="project" value="InterPro"/>
</dbReference>
<evidence type="ECO:0000313" key="9">
    <source>
        <dbReference type="EMBL" id="JAP76437.1"/>
    </source>
</evidence>
<name>A0A131YC13_RHIAP</name>
<feature type="domain" description="Glucose-methanol-choline oxidoreductase N-terminal" evidence="7">
    <location>
        <begin position="49"/>
        <end position="342"/>
    </location>
</feature>
<sequence>MSCTLWGRGAAPQNAIGLLLAMVNLVTHVPFTDLPNLRDYQLGELRKQYDYVIVGGGAAGCVIANRLSADPNVTVLLLEAGGLETAPRQIPGIAGLAMGGHDDWAYWTVQQRNACLSYRDQRCPLPRGKVLGGSSVLTSMLYVRGNRHDYDRWEQEYGAKGWAYKDVLPHFRKIEDYRVGRLDEFHGSNGEVPVDYANTSTPLSDIFLEACQQAGYAVGDYNGHKQSGCSRLQTNVKEGERVSAGKAFIEPIIGARENLHVAPFSQATKVVFEGSRAVGVQFTRFGEQQQVSARLEVVLSAGSVGSAHLLLLSGIGPKKDLQRLQIPVVADLPVGRSLQDHPLFLTALQTSRDNVGIPPYSLDDIAEYDRNRSGTISIPAGIEALQFLSSGNADESGRPNIQVTLISSSPATQVDRALHLNIGILPEDYDSYYGPRMNKPGFRVSFTNNRPKSRGQLTLRSTDPNEYPDINPAIFQHPDDIKAAARGAKVFIDRMLNTTAMKSIGAKPWGVIFAPCRQAGPPWSEGYIECLLRHWAYPSWHTCCTVPMGSHAGAVLDERLRVRGGVRGLRVADASVMPDIVSGNTNAPTMMIGSKAALMIIEDNHPQRRKPSQTFP</sequence>
<comment type="similarity">
    <text evidence="2">Belongs to the GMC oxidoreductase family.</text>
</comment>
<reference evidence="9" key="1">
    <citation type="journal article" date="2016" name="Ticks Tick Borne Dis.">
        <title>De novo assembly and annotation of the salivary gland transcriptome of Rhipicephalus appendiculatus male and female ticks during blood feeding.</title>
        <authorList>
            <person name="de Castro M.H."/>
            <person name="de Klerk D."/>
            <person name="Pienaar R."/>
            <person name="Latif A.A."/>
            <person name="Rees D.J."/>
            <person name="Mans B.J."/>
        </authorList>
    </citation>
    <scope>NUCLEOTIDE SEQUENCE</scope>
    <source>
        <tissue evidence="9">Salivary glands</tissue>
    </source>
</reference>
<accession>A0A131YC13</accession>
<dbReference type="Pfam" id="PF05199">
    <property type="entry name" value="GMC_oxred_C"/>
    <property type="match status" value="1"/>
</dbReference>
<dbReference type="PANTHER" id="PTHR11552">
    <property type="entry name" value="GLUCOSE-METHANOL-CHOLINE GMC OXIDOREDUCTASE"/>
    <property type="match status" value="1"/>
</dbReference>
<dbReference type="GO" id="GO:0016614">
    <property type="term" value="F:oxidoreductase activity, acting on CH-OH group of donors"/>
    <property type="evidence" value="ECO:0007669"/>
    <property type="project" value="InterPro"/>
</dbReference>
<evidence type="ECO:0000256" key="1">
    <source>
        <dbReference type="ARBA" id="ARBA00001974"/>
    </source>
</evidence>
<feature type="binding site" evidence="5">
    <location>
        <begin position="540"/>
        <end position="541"/>
    </location>
    <ligand>
        <name>FAD</name>
        <dbReference type="ChEBI" id="CHEBI:57692"/>
    </ligand>
</feature>
<dbReference type="Gene3D" id="3.30.560.10">
    <property type="entry name" value="Glucose Oxidase, domain 3"/>
    <property type="match status" value="1"/>
</dbReference>
<dbReference type="AlphaFoldDB" id="A0A131YC13"/>
<keyword evidence="4 5" id="KW-0274">FAD</keyword>
<evidence type="ECO:0000256" key="5">
    <source>
        <dbReference type="PIRSR" id="PIRSR000137-2"/>
    </source>
</evidence>